<evidence type="ECO:0000256" key="6">
    <source>
        <dbReference type="ARBA" id="ARBA00023015"/>
    </source>
</evidence>
<dbReference type="Pfam" id="PF00176">
    <property type="entry name" value="SNF2-rel_dom"/>
    <property type="match status" value="1"/>
</dbReference>
<dbReference type="InterPro" id="IPR001650">
    <property type="entry name" value="Helicase_C-like"/>
</dbReference>
<dbReference type="InterPro" id="IPR000330">
    <property type="entry name" value="SNF2_N"/>
</dbReference>
<dbReference type="InterPro" id="IPR014001">
    <property type="entry name" value="Helicase_ATP-bd"/>
</dbReference>
<dbReference type="GO" id="GO:0042393">
    <property type="term" value="F:histone binding"/>
    <property type="evidence" value="ECO:0007669"/>
    <property type="project" value="InterPro"/>
</dbReference>
<feature type="region of interest" description="Disordered" evidence="9">
    <location>
        <begin position="2708"/>
        <end position="2738"/>
    </location>
</feature>
<proteinExistence type="predicted"/>
<keyword evidence="2" id="KW-0547">Nucleotide-binding</keyword>
<feature type="compositionally biased region" description="Basic and acidic residues" evidence="9">
    <location>
        <begin position="2349"/>
        <end position="2358"/>
    </location>
</feature>
<dbReference type="Pfam" id="PF14619">
    <property type="entry name" value="SnAC"/>
    <property type="match status" value="1"/>
</dbReference>
<feature type="compositionally biased region" description="Polar residues" evidence="9">
    <location>
        <begin position="3611"/>
        <end position="3624"/>
    </location>
</feature>
<keyword evidence="4" id="KW-0347">Helicase</keyword>
<dbReference type="InterPro" id="IPR027417">
    <property type="entry name" value="P-loop_NTPase"/>
</dbReference>
<feature type="region of interest" description="Disordered" evidence="9">
    <location>
        <begin position="2782"/>
        <end position="2836"/>
    </location>
</feature>
<keyword evidence="6" id="KW-0805">Transcription regulation</keyword>
<feature type="region of interest" description="Disordered" evidence="9">
    <location>
        <begin position="370"/>
        <end position="422"/>
    </location>
</feature>
<keyword evidence="14" id="KW-1185">Reference proteome</keyword>
<dbReference type="PROSITE" id="PS51204">
    <property type="entry name" value="HSA"/>
    <property type="match status" value="1"/>
</dbReference>
<evidence type="ECO:0000313" key="13">
    <source>
        <dbReference type="EMBL" id="WOK94287.1"/>
    </source>
</evidence>
<keyword evidence="8" id="KW-0539">Nucleus</keyword>
<dbReference type="PANTHER" id="PTHR10799">
    <property type="entry name" value="SNF2/RAD54 HELICASE FAMILY"/>
    <property type="match status" value="1"/>
</dbReference>
<feature type="compositionally biased region" description="Basic and acidic residues" evidence="9">
    <location>
        <begin position="298"/>
        <end position="315"/>
    </location>
</feature>
<dbReference type="Gene3D" id="3.40.50.10810">
    <property type="entry name" value="Tandem AAA-ATPase domain"/>
    <property type="match status" value="1"/>
</dbReference>
<reference evidence="13 14" key="1">
    <citation type="submission" date="2023-10" db="EMBL/GenBank/DDBJ databases">
        <title>Chromosome-scale genome assembly provides insights into flower coloration mechanisms of Canna indica.</title>
        <authorList>
            <person name="Li C."/>
        </authorList>
    </citation>
    <scope>NUCLEOTIDE SEQUENCE [LARGE SCALE GENOMIC DNA]</scope>
    <source>
        <tissue evidence="13">Flower</tissue>
    </source>
</reference>
<evidence type="ECO:0000259" key="10">
    <source>
        <dbReference type="PROSITE" id="PS51192"/>
    </source>
</evidence>
<feature type="compositionally biased region" description="Polar residues" evidence="9">
    <location>
        <begin position="245"/>
        <end position="257"/>
    </location>
</feature>
<feature type="region of interest" description="Disordered" evidence="9">
    <location>
        <begin position="2403"/>
        <end position="2439"/>
    </location>
</feature>
<feature type="compositionally biased region" description="Basic and acidic residues" evidence="9">
    <location>
        <begin position="268"/>
        <end position="279"/>
    </location>
</feature>
<feature type="region of interest" description="Disordered" evidence="9">
    <location>
        <begin position="624"/>
        <end position="707"/>
    </location>
</feature>
<evidence type="ECO:0000259" key="12">
    <source>
        <dbReference type="PROSITE" id="PS51204"/>
    </source>
</evidence>
<dbReference type="InterPro" id="IPR049730">
    <property type="entry name" value="SNF2/RAD54-like_C"/>
</dbReference>
<organism evidence="13 14">
    <name type="scientific">Canna indica</name>
    <name type="common">Indian-shot</name>
    <dbReference type="NCBI Taxonomy" id="4628"/>
    <lineage>
        <taxon>Eukaryota</taxon>
        <taxon>Viridiplantae</taxon>
        <taxon>Streptophyta</taxon>
        <taxon>Embryophyta</taxon>
        <taxon>Tracheophyta</taxon>
        <taxon>Spermatophyta</taxon>
        <taxon>Magnoliopsida</taxon>
        <taxon>Liliopsida</taxon>
        <taxon>Zingiberales</taxon>
        <taxon>Cannaceae</taxon>
        <taxon>Canna</taxon>
    </lineage>
</organism>
<feature type="region of interest" description="Disordered" evidence="9">
    <location>
        <begin position="1869"/>
        <end position="1909"/>
    </location>
</feature>
<feature type="compositionally biased region" description="Basic and acidic residues" evidence="9">
    <location>
        <begin position="2095"/>
        <end position="2104"/>
    </location>
</feature>
<evidence type="ECO:0000256" key="4">
    <source>
        <dbReference type="ARBA" id="ARBA00022806"/>
    </source>
</evidence>
<feature type="region of interest" description="Disordered" evidence="9">
    <location>
        <begin position="1742"/>
        <end position="1829"/>
    </location>
</feature>
<feature type="compositionally biased region" description="Basic and acidic residues" evidence="9">
    <location>
        <begin position="2413"/>
        <end position="2425"/>
    </location>
</feature>
<feature type="compositionally biased region" description="Basic and acidic residues" evidence="9">
    <location>
        <begin position="624"/>
        <end position="634"/>
    </location>
</feature>
<feature type="compositionally biased region" description="Pro residues" evidence="9">
    <location>
        <begin position="1775"/>
        <end position="1792"/>
    </location>
</feature>
<dbReference type="GO" id="GO:0005524">
    <property type="term" value="F:ATP binding"/>
    <property type="evidence" value="ECO:0007669"/>
    <property type="project" value="UniProtKB-KW"/>
</dbReference>
<feature type="compositionally biased region" description="Basic and acidic residues" evidence="9">
    <location>
        <begin position="1755"/>
        <end position="1766"/>
    </location>
</feature>
<feature type="compositionally biased region" description="Polar residues" evidence="9">
    <location>
        <begin position="2334"/>
        <end position="2343"/>
    </location>
</feature>
<keyword evidence="5" id="KW-0067">ATP-binding</keyword>
<dbReference type="FunFam" id="3.40.50.10810:FF:000016">
    <property type="entry name" value="Chromatin structure-remodeling complex protein SYD"/>
    <property type="match status" value="1"/>
</dbReference>
<dbReference type="Proteomes" id="UP001327560">
    <property type="component" value="Chromosome 1"/>
</dbReference>
<feature type="region of interest" description="Disordered" evidence="9">
    <location>
        <begin position="2095"/>
        <end position="2122"/>
    </location>
</feature>
<dbReference type="Pfam" id="PF00271">
    <property type="entry name" value="Helicase_C"/>
    <property type="match status" value="1"/>
</dbReference>
<feature type="compositionally biased region" description="Basic and acidic residues" evidence="9">
    <location>
        <begin position="3635"/>
        <end position="3649"/>
    </location>
</feature>
<dbReference type="GO" id="GO:0006355">
    <property type="term" value="P:regulation of DNA-templated transcription"/>
    <property type="evidence" value="ECO:0007669"/>
    <property type="project" value="InterPro"/>
</dbReference>
<evidence type="ECO:0000313" key="14">
    <source>
        <dbReference type="Proteomes" id="UP001327560"/>
    </source>
</evidence>
<feature type="region of interest" description="Disordered" evidence="9">
    <location>
        <begin position="180"/>
        <end position="334"/>
    </location>
</feature>
<feature type="domain" description="HSA" evidence="12">
    <location>
        <begin position="941"/>
        <end position="1013"/>
    </location>
</feature>
<evidence type="ECO:0000259" key="11">
    <source>
        <dbReference type="PROSITE" id="PS51194"/>
    </source>
</evidence>
<feature type="region of interest" description="Disordered" evidence="9">
    <location>
        <begin position="812"/>
        <end position="831"/>
    </location>
</feature>
<dbReference type="GO" id="GO:0004386">
    <property type="term" value="F:helicase activity"/>
    <property type="evidence" value="ECO:0007669"/>
    <property type="project" value="UniProtKB-KW"/>
</dbReference>
<feature type="region of interest" description="Disordered" evidence="9">
    <location>
        <begin position="2288"/>
        <end position="2368"/>
    </location>
</feature>
<feature type="region of interest" description="Disordered" evidence="9">
    <location>
        <begin position="1973"/>
        <end position="1994"/>
    </location>
</feature>
<dbReference type="SUPFAM" id="SSF52540">
    <property type="entry name" value="P-loop containing nucleoside triphosphate hydrolases"/>
    <property type="match status" value="2"/>
</dbReference>
<gene>
    <name evidence="13" type="ORF">Cni_G02989</name>
</gene>
<dbReference type="InterPro" id="IPR029295">
    <property type="entry name" value="SnAC"/>
</dbReference>
<dbReference type="GO" id="GO:0005634">
    <property type="term" value="C:nucleus"/>
    <property type="evidence" value="ECO:0007669"/>
    <property type="project" value="UniProtKB-SubCell"/>
</dbReference>
<feature type="compositionally biased region" description="Polar residues" evidence="9">
    <location>
        <begin position="635"/>
        <end position="657"/>
    </location>
</feature>
<evidence type="ECO:0000256" key="1">
    <source>
        <dbReference type="ARBA" id="ARBA00004123"/>
    </source>
</evidence>
<dbReference type="PROSITE" id="PS51194">
    <property type="entry name" value="HELICASE_CTER"/>
    <property type="match status" value="1"/>
</dbReference>
<dbReference type="CDD" id="cd17996">
    <property type="entry name" value="DEXHc_SMARCA2_SMARCA4"/>
    <property type="match status" value="1"/>
</dbReference>
<dbReference type="SMART" id="SM00487">
    <property type="entry name" value="DEXDc"/>
    <property type="match status" value="1"/>
</dbReference>
<sequence length="3649" mass="398887">MAASQHVEVEAAKLLHKLIQESKDEPAKLAAKLYVICQHMKVSGKEQSLPYQVISRALETVINQHGLDIEALKSSRLPFAGGPQAGSSGHAKIKDKEAIDNLLPAGATGLPQKGLPAPPWQVTSTNLAKEETYAGPSHSYIMMKNSTAATGAIDMSTRPPGVMSKMDPVGLDAQQGCLSQISSKSSEHESPASMPTEDTRSANSSEKHDTARFDNQTNKKGVKKTAPKRKRGNAKSAEDALPDSPQLSDSSAIGQNTRKGKQTIKGGRQGELKAGERDQPNTQQSSRLLSGAVAPFRSKQEGSEAVTERTIDSSKKSNPFSLNPISKLPDEREVSSADRILALQKGGLLASRTNAFNSNYVWNQNKFPMSSDNSQGSSSALKEPSSGIHGESMHGNNRPKNTNDETNDSSKSVDVPTGHLHSVPTVSSGASAAFSSFGTANVTFSAPAPYSSSSFESHDLASKMHFQRGFETSSSSHLLDKGKDVILVNSSKDASLSSKPAMDPQTWSSTVMREGMPRFPGKAFEGQLQRGGSRMEMMRQMSQDFFSRSKPDGKSCGTPNNLEVSTTSASLSSVGISPSQPFREQQLKQLRAQCLVFLAFRNNLMPRKLHLEIALGASLTKEEEAHRGMNDNRGTDVSTRETTNSHDNSSMVGQPSNMVKCPPASSSTGSIVEAEPSLKDIGNTKKRGLPGSQFESEAPVNTNQQSVQGNQVSPVLGVGKLHFPDSHLLAVNTHLDKYQPLLPAKEQNPQAGGNGCGSLENVVNPSKDANMFLNQVCPSDKGISIIQKQPHADAYTTITANEAVLEKYFEQENGNQSDSNEMPSSPPKCTTSEKWIMDYQKRKLEEEEIWALKQKKAEERIAARFEKLKEKVSSSEDISAKTKSVIELKKLQLLHLQRRLRGDFLNDFFKPITSDMDRLKSIKKHRHGRRIKQLERFEQKMKEERQKRIRERQKEFFGEIENHKEKLEESFKAKRERWKGFNKYVKEFHKRKERTHREKIDRIQREKINLLKNNDVEGYLRMVQDAKSDRVNKLLKETEKYLQKLGSKIKDAKSMSRQFEMEMDESRELSIIENNDAANENDDESDQAQHYLESNEKYYKLAHSVKESISEQPTSLRGGKLREYQMNGLRWLVSLYNNHLNGILADEMGLGKTVQVIALICYLMETKNDRGPFLVVVPSSVLPGWESEMNLWAPGINKIAYAGPPEERRRLFKEMITHQKFNVLLTTYEYLMNKHDRPKLSKINWHYIIIDEGHRIKNASCKLNSDLKHYQSAHRLLLTGTPLQNNLEELWALLNFLLPNIFNSSEDFSQWFNKPFESNGDNNPDEALLSEEENLLIINRLHQVLRPFVLRRLKHKVENELPEKIERLVRCEASAYQKLLMKRVEENLGSLGGGSRGRSIHNTVMEMRNICNHPYISQLHAEEVDSLLPKHFLPPIVRLCGKLEMLDRLLPKLKATGHRVLFFSTMTRLLDVMEEYLYSKGYRYLRLDGHTSGLDRGALVEEFNRPDSQAFMFLLSIRAGGVGVNLQAADTVIIFDTDWNPQVDLQAQARAHRIGQKRDVLVLRLETVRTVEEQVRAAAEHKLGVANQSITAGFFDNNTSPEDRREYLESLLRESKKEEAAPVLDDDSLNYLLARSESEIDIFESIDKQRRDEEMAAWQRLFQGTVDGLDSLVMPSRLVTDEDLKSFYNAMRLHESSPNINMKRKSEYLGGLDTQHYGRGKRAREVRSYGDQWTEEEFEKLCQVDSPESTLPTETPRDPSLPKDSSEPQVSEPQLPLPLPVVPLPTDPPAAPKEPLQQVKEPTPPAKRGRGRPKRTPVDATPAAAFPQANVIVKQEMKPQFEKVSATVSPMAPGLDPASDCVNKQQEFAAGPHLLPPSGIVIPVQAKGRKNQTGEAPRGRGRKQKSVSVAGGSINMIAGVPVGNEIVSDKQVVAALSQDSASADKCSGDPSASAVGFQASPVSELRRLDLDSVRTSVSSEDPAKGITPSAEMREVGSVSSENKVAPFEIKLAVSTSNISFVPAKLQDSLKVEMVHATPSTPVAFSQNSKENTACVMGFSASVVSDKQMPASDKDDFSVEDTVQSGASTKVEYVVKQDPSDKPDDLSNEGTMKTAPGVGSAEKQQLVDGDISLNCAGKTMLDNDAQVSKKRKVVDKKSDSSIQGTPMVVPTHGISNTSSISRETEANAEDQSIGSVDANKCQEMTIPSKAPDAIVDNLKISSSVVAVPLVQVQYLPANQVQYLPVKDYTVPVVQRGLDKSSVTRKKAAARSGSATAACERRARLAGLKAEGTKKTDCKGKSTKADVSKEKLDNDSVKDPVTPRALCSSADKSDETQAVPTQSSEIGLGCEKSDSNKSNRELISSATEGSCAGHDHKTLVVELDKSTVPDVHAVDIGLTRDLSLKSTFSDGGSSSKKEEGNAIRKDPVAPTELPGSSSTGDICRELPENFNTTIQIEPCKSGNPPKSSIQTSLESLKSVTLSSEINATTVVGTAEKLKSNATPSQIPSENESQLCTELNESKSEETALVELDQRTNAKDISATHPTGSYVPPPIGDMEKDMAIKEGQAKVSSVVETMDKKVGYIVCGPSHVSCEVQLQVKVKAAELSENPGILTSQVEHMAMDSHIAAEDEKEKEEVMEVSEGPSISISKAVEISTHSRKNIKEDHSECCTEINCITTPGFDIISPDKLVCVGTEKESKITAISLEEIPSGSAGVNDEKARCKDTQNSSGASEKDGDAAVICPSTDRVPLSYSLNEDIPDGSFVLSAANDQVPIVSDMDNATYSQVSVDPDGGHVRTNSKYKEPADSTQDVDTSGQKNVNPDVTSVNPTRIGDEAPSSKENAIILMPINVKADHVIGDSLKTSSQTSVADSWSGAASVQVNVNPDGTEGNNMESVDMPNPENDHKELHGIIPTSSTSELLVRCSKQPTELQSVIANDVLEFSNAVQHTMGISDCDAVPKTCSTEEMEVDLQKLDDNSKTSEFILNATGTCSDGSFPDSTVHERKLDLPDNVEAPEPCGGTNGTGSAIKMKDDNVKGSDCFQKTGACQETFLDACVGVGQKADLLGNVEAPEPCDHNEESLMNFQMMDDKVKAPDSVQNVNDMCLDVSVPNDCDNVEPKTDLHVNLEVSNSAKPFSDVYNANPIPETGAPNSEANMLEIDDNGKISDLVQPVTDVCSSEPASQLFSDIEQGEPDSVKVNNMKVSEYVQPTIDTTCNSGASKTCDGVSLITEATIVTTESNMDAVNLQNERFEKDKHCTEVVDMLMESTSVVEPHIACNPEPPSETCGKLIRVTETGNVTNESNTSELKLQDAVVETENHSAGAIDVPAESGPVVKVRDDISNGEYVQPSCDAVSSSNPLDTCDNKHNELMDGKNVASEVSLCELNPQNPSFETDNQSSDAIDVRVAESALSFEERDEIHNAEYVQPACDTACSSGRTSKTCDVEENELVKAKNVTAEINTCELDLLNLSAETGNGCSEATDVPTAGSTPVDIRDDVNKMQYVPPTCDMVNSERPEACNSEHNDLTESKIFTTEISTTELNLQVVTEFQKAEATNLPAMKLTSAVEVLEGVSNAEPRIDTWCNSERALETCISEHNEVTEANNITTESSICKSSLQNPLVETENQSAKASDMPNVDSTSHVEGRGDLTTKVDK</sequence>
<feature type="region of interest" description="Disordered" evidence="9">
    <location>
        <begin position="3611"/>
        <end position="3649"/>
    </location>
</feature>
<dbReference type="InterPro" id="IPR038718">
    <property type="entry name" value="SNF2-like_sf"/>
</dbReference>
<feature type="compositionally biased region" description="Polar residues" evidence="9">
    <location>
        <begin position="693"/>
        <end position="707"/>
    </location>
</feature>
<name>A0AAQ3JQW3_9LILI</name>
<feature type="compositionally biased region" description="Basic and acidic residues" evidence="9">
    <location>
        <begin position="197"/>
        <end position="212"/>
    </location>
</feature>
<dbReference type="InterPro" id="IPR014978">
    <property type="entry name" value="Gln-Leu-Gln_QLQ"/>
</dbReference>
<evidence type="ECO:0000256" key="3">
    <source>
        <dbReference type="ARBA" id="ARBA00022801"/>
    </source>
</evidence>
<evidence type="ECO:0000256" key="7">
    <source>
        <dbReference type="ARBA" id="ARBA00023163"/>
    </source>
</evidence>
<evidence type="ECO:0000256" key="8">
    <source>
        <dbReference type="ARBA" id="ARBA00023242"/>
    </source>
</evidence>
<comment type="subcellular location">
    <subcellularLocation>
        <location evidence="1">Nucleus</location>
    </subcellularLocation>
</comment>
<evidence type="ECO:0000256" key="2">
    <source>
        <dbReference type="ARBA" id="ARBA00022741"/>
    </source>
</evidence>
<feature type="domain" description="Helicase C-terminal" evidence="11">
    <location>
        <begin position="1445"/>
        <end position="1591"/>
    </location>
</feature>
<feature type="compositionally biased region" description="Polar residues" evidence="9">
    <location>
        <begin position="2804"/>
        <end position="2826"/>
    </location>
</feature>
<dbReference type="EMBL" id="CP136890">
    <property type="protein sequence ID" value="WOK94287.1"/>
    <property type="molecule type" value="Genomic_DNA"/>
</dbReference>
<feature type="compositionally biased region" description="Basic residues" evidence="9">
    <location>
        <begin position="220"/>
        <end position="233"/>
    </location>
</feature>
<dbReference type="GO" id="GO:0016787">
    <property type="term" value="F:hydrolase activity"/>
    <property type="evidence" value="ECO:0007669"/>
    <property type="project" value="UniProtKB-KW"/>
</dbReference>
<keyword evidence="7" id="KW-0804">Transcription</keyword>
<feature type="domain" description="Helicase ATP-binding" evidence="10">
    <location>
        <begin position="1133"/>
        <end position="1300"/>
    </location>
</feature>
<feature type="compositionally biased region" description="Polar residues" evidence="9">
    <location>
        <begin position="370"/>
        <end position="380"/>
    </location>
</feature>
<dbReference type="SMART" id="SM00951">
    <property type="entry name" value="QLQ"/>
    <property type="match status" value="1"/>
</dbReference>
<evidence type="ECO:0000256" key="9">
    <source>
        <dbReference type="SAM" id="MobiDB-lite"/>
    </source>
</evidence>
<dbReference type="CDD" id="cd18793">
    <property type="entry name" value="SF2_C_SNF"/>
    <property type="match status" value="1"/>
</dbReference>
<dbReference type="Gene3D" id="3.40.50.300">
    <property type="entry name" value="P-loop containing nucleotide triphosphate hydrolases"/>
    <property type="match status" value="1"/>
</dbReference>
<feature type="region of interest" description="Disordered" evidence="9">
    <location>
        <begin position="2150"/>
        <end position="2174"/>
    </location>
</feature>
<evidence type="ECO:0000256" key="5">
    <source>
        <dbReference type="ARBA" id="ARBA00022840"/>
    </source>
</evidence>
<dbReference type="PROSITE" id="PS51192">
    <property type="entry name" value="HELICASE_ATP_BIND_1"/>
    <property type="match status" value="1"/>
</dbReference>
<keyword evidence="3" id="KW-0378">Hydrolase</keyword>
<accession>A0AAQ3JQW3</accession>
<protein>
    <recommendedName>
        <fullName evidence="15">Chromatin structure-remodeling complex protein SYD-like</fullName>
    </recommendedName>
</protein>
<dbReference type="SMART" id="SM00490">
    <property type="entry name" value="HELICc"/>
    <property type="match status" value="1"/>
</dbReference>
<evidence type="ECO:0008006" key="15">
    <source>
        <dbReference type="Google" id="ProtNLM"/>
    </source>
</evidence>
<dbReference type="SMART" id="SM01314">
    <property type="entry name" value="SnAC"/>
    <property type="match status" value="1"/>
</dbReference>
<feature type="compositionally biased region" description="Basic and acidic residues" evidence="9">
    <location>
        <begin position="2289"/>
        <end position="2316"/>
    </location>
</feature>
<dbReference type="FunFam" id="3.40.50.300:FF:000871">
    <property type="entry name" value="Chromatin structure-remodeling complex protein SYD"/>
    <property type="match status" value="1"/>
</dbReference>
<dbReference type="InterPro" id="IPR014012">
    <property type="entry name" value="HSA_dom"/>
</dbReference>